<reference evidence="2" key="1">
    <citation type="submission" date="2020-04" db="EMBL/GenBank/DDBJ databases">
        <title>Genome Assembly and Annotation of Botryosphaeria dothidea sdau 11-99, a Latent Pathogen of Apple Fruit Ring Rot in China.</title>
        <authorList>
            <person name="Yu C."/>
            <person name="Diao Y."/>
            <person name="Lu Q."/>
            <person name="Zhao J."/>
            <person name="Cui S."/>
            <person name="Peng C."/>
            <person name="He B."/>
            <person name="Liu H."/>
        </authorList>
    </citation>
    <scope>NUCLEOTIDE SEQUENCE [LARGE SCALE GENOMIC DNA]</scope>
    <source>
        <strain evidence="2">Sdau11-99</strain>
    </source>
</reference>
<dbReference type="Proteomes" id="UP000572817">
    <property type="component" value="Unassembled WGS sequence"/>
</dbReference>
<feature type="signal peptide" evidence="1">
    <location>
        <begin position="1"/>
        <end position="18"/>
    </location>
</feature>
<evidence type="ECO:0000313" key="2">
    <source>
        <dbReference type="EMBL" id="KAF4310329.1"/>
    </source>
</evidence>
<organism evidence="2 3">
    <name type="scientific">Botryosphaeria dothidea</name>
    <dbReference type="NCBI Taxonomy" id="55169"/>
    <lineage>
        <taxon>Eukaryota</taxon>
        <taxon>Fungi</taxon>
        <taxon>Dikarya</taxon>
        <taxon>Ascomycota</taxon>
        <taxon>Pezizomycotina</taxon>
        <taxon>Dothideomycetes</taxon>
        <taxon>Dothideomycetes incertae sedis</taxon>
        <taxon>Botryosphaeriales</taxon>
        <taxon>Botryosphaeriaceae</taxon>
        <taxon>Botryosphaeria</taxon>
    </lineage>
</organism>
<protein>
    <submittedName>
        <fullName evidence="2">Cytochrome P450</fullName>
    </submittedName>
</protein>
<dbReference type="AlphaFoldDB" id="A0A8H4N439"/>
<keyword evidence="1" id="KW-0732">Signal</keyword>
<keyword evidence="3" id="KW-1185">Reference proteome</keyword>
<gene>
    <name evidence="2" type="ORF">GTA08_BOTSDO03335</name>
</gene>
<dbReference type="OrthoDB" id="5230873at2759"/>
<evidence type="ECO:0000313" key="3">
    <source>
        <dbReference type="Proteomes" id="UP000572817"/>
    </source>
</evidence>
<sequence length="186" mass="19735">MVSINSLILLATSTIASAASLQPRAESISNRMLYAYGAQPDAGIGGVRLTYGDGTAFVGNRPPSNVSVASNITFSWDSSSSPVSISPNSSNTNFTSGYFYINPTDSAFDSVQISSSAPSDNYTDTGFVFYGNWLFWKSDSGDLQSRFYATPSGEDGIWTLKWNSADSEDGSSVPISLRSIAPASDN</sequence>
<evidence type="ECO:0000256" key="1">
    <source>
        <dbReference type="SAM" id="SignalP"/>
    </source>
</evidence>
<comment type="caution">
    <text evidence="2">The sequence shown here is derived from an EMBL/GenBank/DDBJ whole genome shotgun (WGS) entry which is preliminary data.</text>
</comment>
<name>A0A8H4N439_9PEZI</name>
<proteinExistence type="predicted"/>
<feature type="chain" id="PRO_5034809285" evidence="1">
    <location>
        <begin position="19"/>
        <end position="186"/>
    </location>
</feature>
<dbReference type="EMBL" id="WWBZ02000016">
    <property type="protein sequence ID" value="KAF4310329.1"/>
    <property type="molecule type" value="Genomic_DNA"/>
</dbReference>
<accession>A0A8H4N439</accession>